<keyword evidence="11" id="KW-1185">Reference proteome</keyword>
<feature type="domain" description="ABC transmembrane type-1" evidence="9">
    <location>
        <begin position="20"/>
        <end position="214"/>
    </location>
</feature>
<evidence type="ECO:0000256" key="5">
    <source>
        <dbReference type="ARBA" id="ARBA00022692"/>
    </source>
</evidence>
<evidence type="ECO:0000259" key="9">
    <source>
        <dbReference type="PROSITE" id="PS50928"/>
    </source>
</evidence>
<feature type="transmembrane region" description="Helical" evidence="8">
    <location>
        <begin position="153"/>
        <end position="175"/>
    </location>
</feature>
<proteinExistence type="inferred from homology"/>
<dbReference type="GO" id="GO:0005886">
    <property type="term" value="C:plasma membrane"/>
    <property type="evidence" value="ECO:0007669"/>
    <property type="project" value="UniProtKB-SubCell"/>
</dbReference>
<feature type="transmembrane region" description="Helical" evidence="8">
    <location>
        <begin position="27"/>
        <end position="47"/>
    </location>
</feature>
<organism evidence="10 11">
    <name type="scientific">Sporofaciens musculi</name>
    <dbReference type="NCBI Taxonomy" id="2681861"/>
    <lineage>
        <taxon>Bacteria</taxon>
        <taxon>Bacillati</taxon>
        <taxon>Bacillota</taxon>
        <taxon>Clostridia</taxon>
        <taxon>Lachnospirales</taxon>
        <taxon>Lachnospiraceae</taxon>
        <taxon>Sporofaciens</taxon>
    </lineage>
</organism>
<dbReference type="PANTHER" id="PTHR30450:SF1">
    <property type="entry name" value="D-METHIONINE TRANSPORT SYSTEM PERMEASE PROTEIN METI-RELATED"/>
    <property type="match status" value="1"/>
</dbReference>
<evidence type="ECO:0000256" key="3">
    <source>
        <dbReference type="ARBA" id="ARBA00022448"/>
    </source>
</evidence>
<evidence type="ECO:0000256" key="7">
    <source>
        <dbReference type="ARBA" id="ARBA00023136"/>
    </source>
</evidence>
<evidence type="ECO:0000256" key="2">
    <source>
        <dbReference type="ARBA" id="ARBA00007069"/>
    </source>
</evidence>
<comment type="similarity">
    <text evidence="2">Belongs to the binding-protein-dependent transport system permease family. CysTW subfamily.</text>
</comment>
<protein>
    <submittedName>
        <fullName evidence="10">ABC transporter permease subunit</fullName>
    </submittedName>
</protein>
<keyword evidence="6 8" id="KW-1133">Transmembrane helix</keyword>
<dbReference type="SUPFAM" id="SSF161098">
    <property type="entry name" value="MetI-like"/>
    <property type="match status" value="1"/>
</dbReference>
<name>A0A7X3MJT7_9FIRM</name>
<sequence>MSLKNFTFAQICQMIIVPAFFDTLKMLLISGILSTVFGFVFGVILIITEKGGLYENIVVNRLLDFIVNTIRSFPFIILMVSIIPFTRLVVGSSIGDTAALVPLTVACTPFMARIFQNSFKEVDPALIEAAQSFGASKWQIVFKVMLKESVPSIISGLCLAIINLLGATAMAGAVGAGGLGAVALTYGYQNFNQEIMYTICVILIILVAVIQYFGDWIYKKLK</sequence>
<keyword evidence="5 8" id="KW-0812">Transmembrane</keyword>
<feature type="transmembrane region" description="Helical" evidence="8">
    <location>
        <begin position="195"/>
        <end position="214"/>
    </location>
</feature>
<dbReference type="Gene3D" id="1.10.3720.10">
    <property type="entry name" value="MetI-like"/>
    <property type="match status" value="1"/>
</dbReference>
<comment type="caution">
    <text evidence="10">The sequence shown here is derived from an EMBL/GenBank/DDBJ whole genome shotgun (WGS) entry which is preliminary data.</text>
</comment>
<reference evidence="10 11" key="1">
    <citation type="submission" date="2019-12" db="EMBL/GenBank/DDBJ databases">
        <title>Sporaefaciens musculi gen. nov., sp. nov., a novel bacterium isolated from the caecum of an obese mouse.</title>
        <authorList>
            <person name="Rasmussen T.S."/>
            <person name="Streidl T."/>
            <person name="Hitch T.C.A."/>
            <person name="Wortmann E."/>
            <person name="Deptula P."/>
            <person name="Hansen M."/>
            <person name="Nielsen D.S."/>
            <person name="Clavel T."/>
            <person name="Vogensen F.K."/>
        </authorList>
    </citation>
    <scope>NUCLEOTIDE SEQUENCE [LARGE SCALE GENOMIC DNA]</scope>
    <source>
        <strain evidence="10 11">WCA-9-b2</strain>
    </source>
</reference>
<evidence type="ECO:0000256" key="1">
    <source>
        <dbReference type="ARBA" id="ARBA00004651"/>
    </source>
</evidence>
<dbReference type="CDD" id="cd06261">
    <property type="entry name" value="TM_PBP2"/>
    <property type="match status" value="1"/>
</dbReference>
<dbReference type="RefSeq" id="WP_159753278.1">
    <property type="nucleotide sequence ID" value="NZ_CASSPE010000023.1"/>
</dbReference>
<accession>A0A7X3MJT7</accession>
<dbReference type="AlphaFoldDB" id="A0A7X3MJT7"/>
<dbReference type="Pfam" id="PF00528">
    <property type="entry name" value="BPD_transp_1"/>
    <property type="match status" value="1"/>
</dbReference>
<dbReference type="InterPro" id="IPR035906">
    <property type="entry name" value="MetI-like_sf"/>
</dbReference>
<dbReference type="PROSITE" id="PS50928">
    <property type="entry name" value="ABC_TM1"/>
    <property type="match status" value="1"/>
</dbReference>
<dbReference type="FunFam" id="1.10.3720.10:FF:000002">
    <property type="entry name" value="D-methionine ABC transporter permease MetI"/>
    <property type="match status" value="1"/>
</dbReference>
<evidence type="ECO:0000256" key="6">
    <source>
        <dbReference type="ARBA" id="ARBA00022989"/>
    </source>
</evidence>
<comment type="subcellular location">
    <subcellularLocation>
        <location evidence="1 8">Cell membrane</location>
        <topology evidence="1 8">Multi-pass membrane protein</topology>
    </subcellularLocation>
</comment>
<keyword evidence="4" id="KW-1003">Cell membrane</keyword>
<dbReference type="EMBL" id="WUQX01000001">
    <property type="protein sequence ID" value="MXP77733.1"/>
    <property type="molecule type" value="Genomic_DNA"/>
</dbReference>
<feature type="transmembrane region" description="Helical" evidence="8">
    <location>
        <begin position="59"/>
        <end position="83"/>
    </location>
</feature>
<dbReference type="Proteomes" id="UP000460412">
    <property type="component" value="Unassembled WGS sequence"/>
</dbReference>
<dbReference type="InterPro" id="IPR000515">
    <property type="entry name" value="MetI-like"/>
</dbReference>
<evidence type="ECO:0000256" key="8">
    <source>
        <dbReference type="RuleBase" id="RU363032"/>
    </source>
</evidence>
<evidence type="ECO:0000256" key="4">
    <source>
        <dbReference type="ARBA" id="ARBA00022475"/>
    </source>
</evidence>
<evidence type="ECO:0000313" key="11">
    <source>
        <dbReference type="Proteomes" id="UP000460412"/>
    </source>
</evidence>
<keyword evidence="3 8" id="KW-0813">Transport</keyword>
<dbReference type="InterPro" id="IPR051322">
    <property type="entry name" value="AA_ABC_Transporter_Permease"/>
</dbReference>
<gene>
    <name evidence="10" type="ORF">GN277_20980</name>
</gene>
<dbReference type="GO" id="GO:0048473">
    <property type="term" value="P:D-methionine transmembrane transport"/>
    <property type="evidence" value="ECO:0007669"/>
    <property type="project" value="TreeGrafter"/>
</dbReference>
<evidence type="ECO:0000313" key="10">
    <source>
        <dbReference type="EMBL" id="MXP77733.1"/>
    </source>
</evidence>
<dbReference type="PANTHER" id="PTHR30450">
    <property type="entry name" value="ABC TRANSPORTER PERMEASE"/>
    <property type="match status" value="1"/>
</dbReference>
<keyword evidence="7 8" id="KW-0472">Membrane</keyword>